<gene>
    <name evidence="1" type="ORF">PHYBLDRAFT_147606</name>
</gene>
<evidence type="ECO:0000313" key="1">
    <source>
        <dbReference type="EMBL" id="OAD71096.1"/>
    </source>
</evidence>
<dbReference type="GeneID" id="28992821"/>
<dbReference type="InParanoid" id="A0A167LTY8"/>
<name>A0A167LTY8_PHYB8</name>
<reference evidence="2" key="1">
    <citation type="submission" date="2015-06" db="EMBL/GenBank/DDBJ databases">
        <title>Expansion of signal transduction pathways in fungi by whole-genome duplication.</title>
        <authorList>
            <consortium name="DOE Joint Genome Institute"/>
            <person name="Corrochano L.M."/>
            <person name="Kuo A."/>
            <person name="Marcet-Houben M."/>
            <person name="Polaino S."/>
            <person name="Salamov A."/>
            <person name="Villalobos J.M."/>
            <person name="Alvarez M.I."/>
            <person name="Avalos J."/>
            <person name="Benito E.P."/>
            <person name="Benoit I."/>
            <person name="Burger G."/>
            <person name="Camino L.P."/>
            <person name="Canovas D."/>
            <person name="Cerda-Olmedo E."/>
            <person name="Cheng J.-F."/>
            <person name="Dominguez A."/>
            <person name="Elias M."/>
            <person name="Eslava A.P."/>
            <person name="Glaser F."/>
            <person name="Grimwood J."/>
            <person name="Gutierrez G."/>
            <person name="Heitman J."/>
            <person name="Henrissat B."/>
            <person name="Iturriaga E.A."/>
            <person name="Lang B.F."/>
            <person name="Lavin J.L."/>
            <person name="Lee S."/>
            <person name="Li W."/>
            <person name="Lindquist E."/>
            <person name="Lopez-Garcia S."/>
            <person name="Luque E.M."/>
            <person name="Marcos A.T."/>
            <person name="Martin J."/>
            <person name="McCluskey K."/>
            <person name="Medina H.R."/>
            <person name="Miralles-Duran A."/>
            <person name="Miyazaki A."/>
            <person name="Munoz-Torres E."/>
            <person name="Oguiza J.A."/>
            <person name="Ohm R."/>
            <person name="Olmedo M."/>
            <person name="Orejas M."/>
            <person name="Ortiz-Castellanos L."/>
            <person name="Pisabarro A.G."/>
            <person name="Rodriguez-Romero J."/>
            <person name="Ruiz-Herrera J."/>
            <person name="Ruiz-Vazquez R."/>
            <person name="Sanz C."/>
            <person name="Schackwitz W."/>
            <person name="Schmutz J."/>
            <person name="Shahriari M."/>
            <person name="Shelest E."/>
            <person name="Silva-Franco F."/>
            <person name="Soanes D."/>
            <person name="Syed K."/>
            <person name="Tagua V.G."/>
            <person name="Talbot N.J."/>
            <person name="Thon M."/>
            <person name="De vries R.P."/>
            <person name="Wiebenga A."/>
            <person name="Yadav J.S."/>
            <person name="Braun E.L."/>
            <person name="Baker S."/>
            <person name="Garre V."/>
            <person name="Horwitz B."/>
            <person name="Torres-Martinez S."/>
            <person name="Idnurm A."/>
            <person name="Herrera-Estrella A."/>
            <person name="Gabaldon T."/>
            <person name="Grigoriev I.V."/>
        </authorList>
    </citation>
    <scope>NUCLEOTIDE SEQUENCE [LARGE SCALE GENOMIC DNA]</scope>
    <source>
        <strain evidence="2">NRRL 1555(-)</strain>
    </source>
</reference>
<dbReference type="VEuPathDB" id="FungiDB:PHYBLDRAFT_147606"/>
<organism evidence="1 2">
    <name type="scientific">Phycomyces blakesleeanus (strain ATCC 8743b / DSM 1359 / FGSC 10004 / NBRC 33097 / NRRL 1555)</name>
    <dbReference type="NCBI Taxonomy" id="763407"/>
    <lineage>
        <taxon>Eukaryota</taxon>
        <taxon>Fungi</taxon>
        <taxon>Fungi incertae sedis</taxon>
        <taxon>Mucoromycota</taxon>
        <taxon>Mucoromycotina</taxon>
        <taxon>Mucoromycetes</taxon>
        <taxon>Mucorales</taxon>
        <taxon>Phycomycetaceae</taxon>
        <taxon>Phycomyces</taxon>
    </lineage>
</organism>
<protein>
    <submittedName>
        <fullName evidence="1">Uncharacterized protein</fullName>
    </submittedName>
</protein>
<sequence length="122" mass="13705">MEVHGDPGNTPTKMIKASILMDARDQMLRYITINSPTHYGDMGQVHSLIHDKKAEGARTRDAVPLSLFEKNLLSRLCNTSSASGFPKIIAMVYNEAREYIEVYTKLMNTNDTNADVDMKKVI</sequence>
<accession>A0A167LTY8</accession>
<dbReference type="EMBL" id="KV440986">
    <property type="protein sequence ID" value="OAD71096.1"/>
    <property type="molecule type" value="Genomic_DNA"/>
</dbReference>
<dbReference type="AlphaFoldDB" id="A0A167LTY8"/>
<keyword evidence="2" id="KW-1185">Reference proteome</keyword>
<dbReference type="RefSeq" id="XP_018289136.1">
    <property type="nucleotide sequence ID" value="XM_018431915.1"/>
</dbReference>
<dbReference type="Proteomes" id="UP000077315">
    <property type="component" value="Unassembled WGS sequence"/>
</dbReference>
<evidence type="ECO:0000313" key="2">
    <source>
        <dbReference type="Proteomes" id="UP000077315"/>
    </source>
</evidence>
<proteinExistence type="predicted"/>